<dbReference type="Gene3D" id="3.40.50.720">
    <property type="entry name" value="NAD(P)-binding Rossmann-like Domain"/>
    <property type="match status" value="1"/>
</dbReference>
<feature type="domain" description="Shikimate dehydrogenase substrate binding N-terminal" evidence="4">
    <location>
        <begin position="12"/>
        <end position="95"/>
    </location>
</feature>
<sequence length="279" mass="29715">MHISGSTRVFLVIGDPVAQVQAPVMFNRVFQRHGVNAVLVPVQVSADRVPAFTREVLATGNIGGLWLTIPHKTLLVPLLGHIDRCGAVAQSVNAVRRHEDGQLQGAMFDGLGLVKALRHLGQPPEGRRVLLLGTGGAGSAIAAALLDHGVSQLALHDLGTRARQLATRLADPRVVVTSNHPAGHDLIVHATPLGLQPDDPLPFDVSLIEPGTCVIDILMKHRPTPLLQACAARGIEAHPGFEMLVQQVPDYLRFFDMPDVADAVAADLADVRASTLVHP</sequence>
<keyword evidence="3" id="KW-0028">Amino-acid biosynthesis</keyword>
<dbReference type="InterPro" id="IPR013708">
    <property type="entry name" value="Shikimate_DH-bd_N"/>
</dbReference>
<dbReference type="Pfam" id="PF08501">
    <property type="entry name" value="Shikimate_dh_N"/>
    <property type="match status" value="1"/>
</dbReference>
<keyword evidence="2" id="KW-0560">Oxidoreductase</keyword>
<organism evidence="5 6">
    <name type="scientific">Ideonella margarita</name>
    <dbReference type="NCBI Taxonomy" id="2984191"/>
    <lineage>
        <taxon>Bacteria</taxon>
        <taxon>Pseudomonadati</taxon>
        <taxon>Pseudomonadota</taxon>
        <taxon>Betaproteobacteria</taxon>
        <taxon>Burkholderiales</taxon>
        <taxon>Sphaerotilaceae</taxon>
        <taxon>Ideonella</taxon>
    </lineage>
</organism>
<protein>
    <submittedName>
        <fullName evidence="5">Shikimate dehydrogenase</fullName>
    </submittedName>
</protein>
<dbReference type="InterPro" id="IPR022893">
    <property type="entry name" value="Shikimate_DH_fam"/>
</dbReference>
<accession>A0ABU9C6N3</accession>
<dbReference type="InterPro" id="IPR036291">
    <property type="entry name" value="NAD(P)-bd_dom_sf"/>
</dbReference>
<keyword evidence="6" id="KW-1185">Reference proteome</keyword>
<name>A0ABU9C6N3_9BURK</name>
<dbReference type="RefSeq" id="WP_341399854.1">
    <property type="nucleotide sequence ID" value="NZ_JBBUTI010000009.1"/>
</dbReference>
<evidence type="ECO:0000313" key="5">
    <source>
        <dbReference type="EMBL" id="MEK8047548.1"/>
    </source>
</evidence>
<evidence type="ECO:0000256" key="3">
    <source>
        <dbReference type="ARBA" id="ARBA00023141"/>
    </source>
</evidence>
<dbReference type="EMBL" id="JBBUTI010000009">
    <property type="protein sequence ID" value="MEK8047548.1"/>
    <property type="molecule type" value="Genomic_DNA"/>
</dbReference>
<proteinExistence type="predicted"/>
<comment type="pathway">
    <text evidence="1">Metabolic intermediate biosynthesis; chorismate biosynthesis; chorismate from D-erythrose 4-phosphate and phosphoenolpyruvate: step 4/7.</text>
</comment>
<keyword evidence="3" id="KW-0057">Aromatic amino acid biosynthesis</keyword>
<dbReference type="SUPFAM" id="SSF53223">
    <property type="entry name" value="Aminoacid dehydrogenase-like, N-terminal domain"/>
    <property type="match status" value="1"/>
</dbReference>
<dbReference type="InterPro" id="IPR046346">
    <property type="entry name" value="Aminoacid_DH-like_N_sf"/>
</dbReference>
<evidence type="ECO:0000259" key="4">
    <source>
        <dbReference type="Pfam" id="PF08501"/>
    </source>
</evidence>
<reference evidence="5 6" key="1">
    <citation type="submission" date="2024-04" db="EMBL/GenBank/DDBJ databases">
        <title>Novel species of the genus Ideonella isolated from streams.</title>
        <authorList>
            <person name="Lu H."/>
        </authorList>
    </citation>
    <scope>NUCLEOTIDE SEQUENCE [LARGE SCALE GENOMIC DNA]</scope>
    <source>
        <strain evidence="5 6">LYT19W</strain>
    </source>
</reference>
<comment type="caution">
    <text evidence="5">The sequence shown here is derived from an EMBL/GenBank/DDBJ whole genome shotgun (WGS) entry which is preliminary data.</text>
</comment>
<evidence type="ECO:0000256" key="2">
    <source>
        <dbReference type="ARBA" id="ARBA00023002"/>
    </source>
</evidence>
<evidence type="ECO:0000313" key="6">
    <source>
        <dbReference type="Proteomes" id="UP001379945"/>
    </source>
</evidence>
<dbReference type="SUPFAM" id="SSF51735">
    <property type="entry name" value="NAD(P)-binding Rossmann-fold domains"/>
    <property type="match status" value="1"/>
</dbReference>
<dbReference type="PANTHER" id="PTHR21089:SF1">
    <property type="entry name" value="BIFUNCTIONAL 3-DEHYDROQUINATE DEHYDRATASE_SHIKIMATE DEHYDROGENASE, CHLOROPLASTIC"/>
    <property type="match status" value="1"/>
</dbReference>
<dbReference type="Gene3D" id="3.40.50.10860">
    <property type="entry name" value="Leucine Dehydrogenase, chain A, domain 1"/>
    <property type="match status" value="1"/>
</dbReference>
<dbReference type="PANTHER" id="PTHR21089">
    <property type="entry name" value="SHIKIMATE DEHYDROGENASE"/>
    <property type="match status" value="1"/>
</dbReference>
<evidence type="ECO:0000256" key="1">
    <source>
        <dbReference type="ARBA" id="ARBA00004871"/>
    </source>
</evidence>
<gene>
    <name evidence="5" type="ORF">AACH00_14400</name>
</gene>
<dbReference type="Proteomes" id="UP001379945">
    <property type="component" value="Unassembled WGS sequence"/>
</dbReference>